<keyword evidence="2 7" id="KW-0349">Heme</keyword>
<dbReference type="Gene3D" id="1.10.8.640">
    <property type="entry name" value="Cytochrome C biogenesis protein"/>
    <property type="match status" value="1"/>
</dbReference>
<evidence type="ECO:0000256" key="2">
    <source>
        <dbReference type="ARBA" id="ARBA00022617"/>
    </source>
</evidence>
<dbReference type="CDD" id="cd16378">
    <property type="entry name" value="CcmH_N"/>
    <property type="match status" value="1"/>
</dbReference>
<dbReference type="AlphaFoldDB" id="A0A6N9HLK4"/>
<reference evidence="9 10" key="1">
    <citation type="submission" date="2019-12" db="EMBL/GenBank/DDBJ databases">
        <title>Novel species isolated from a subtropical stream in China.</title>
        <authorList>
            <person name="Lu H."/>
        </authorList>
    </citation>
    <scope>NUCLEOTIDE SEQUENCE [LARGE SCALE GENOMIC DNA]</scope>
    <source>
        <strain evidence="9 10">DS3</strain>
    </source>
</reference>
<accession>A0A6N9HLK4</accession>
<name>A0A6N9HLK4_9BURK</name>
<evidence type="ECO:0000313" key="10">
    <source>
        <dbReference type="Proteomes" id="UP000448575"/>
    </source>
</evidence>
<dbReference type="GO" id="GO:0046872">
    <property type="term" value="F:metal ion binding"/>
    <property type="evidence" value="ECO:0007669"/>
    <property type="project" value="UniProtKB-KW"/>
</dbReference>
<evidence type="ECO:0000256" key="3">
    <source>
        <dbReference type="ARBA" id="ARBA00022723"/>
    </source>
</evidence>
<comment type="caution">
    <text evidence="9">The sequence shown here is derived from an EMBL/GenBank/DDBJ whole genome shotgun (WGS) entry which is preliminary data.</text>
</comment>
<dbReference type="InterPro" id="IPR038297">
    <property type="entry name" value="CcmH/CycL/NrfF/Ccl2_sf"/>
</dbReference>
<keyword evidence="5" id="KW-0201">Cytochrome c-type biogenesis</keyword>
<evidence type="ECO:0000313" key="9">
    <source>
        <dbReference type="EMBL" id="MYN04474.1"/>
    </source>
</evidence>
<dbReference type="InterPro" id="IPR051263">
    <property type="entry name" value="C-type_cytochrome_biogenesis"/>
</dbReference>
<dbReference type="GO" id="GO:0017004">
    <property type="term" value="P:cytochrome complex assembly"/>
    <property type="evidence" value="ECO:0007669"/>
    <property type="project" value="UniProtKB-KW"/>
</dbReference>
<dbReference type="Proteomes" id="UP000448575">
    <property type="component" value="Unassembled WGS sequence"/>
</dbReference>
<evidence type="ECO:0000256" key="1">
    <source>
        <dbReference type="ARBA" id="ARBA00010342"/>
    </source>
</evidence>
<comment type="function">
    <text evidence="7">Possible subunit of a heme lyase.</text>
</comment>
<evidence type="ECO:0000256" key="6">
    <source>
        <dbReference type="ARBA" id="ARBA00023004"/>
    </source>
</evidence>
<dbReference type="PANTHER" id="PTHR47870">
    <property type="entry name" value="CYTOCHROME C-TYPE BIOGENESIS PROTEIN CCMH"/>
    <property type="match status" value="1"/>
</dbReference>
<evidence type="ECO:0000256" key="7">
    <source>
        <dbReference type="RuleBase" id="RU364112"/>
    </source>
</evidence>
<keyword evidence="6 7" id="KW-0408">Iron</keyword>
<keyword evidence="10" id="KW-1185">Reference proteome</keyword>
<feature type="domain" description="CcmH/CycL/Ccl2/NrfF N-terminal" evidence="8">
    <location>
        <begin position="2"/>
        <end position="102"/>
    </location>
</feature>
<dbReference type="GO" id="GO:0005886">
    <property type="term" value="C:plasma membrane"/>
    <property type="evidence" value="ECO:0007669"/>
    <property type="project" value="TreeGrafter"/>
</dbReference>
<dbReference type="Pfam" id="PF03918">
    <property type="entry name" value="CcmH"/>
    <property type="match status" value="1"/>
</dbReference>
<evidence type="ECO:0000259" key="8">
    <source>
        <dbReference type="Pfam" id="PF03918"/>
    </source>
</evidence>
<comment type="similarity">
    <text evidence="1 7">Belongs to the CcmH/CycL/Ccl2/NrfF family.</text>
</comment>
<evidence type="ECO:0000256" key="4">
    <source>
        <dbReference type="ARBA" id="ARBA00022729"/>
    </source>
</evidence>
<keyword evidence="7" id="KW-0812">Transmembrane</keyword>
<sequence>MADKSLDARTMALAEELRCLVCQNQSLADSHAPLALDLRAQIQQQLAQGRSEKQVVEFMVQRYGDFVLYEPPLNSSTALLWFGPALLLAVGVFALRGFWRKKT</sequence>
<gene>
    <name evidence="9" type="ORF">GTP41_20490</name>
</gene>
<evidence type="ECO:0000256" key="5">
    <source>
        <dbReference type="ARBA" id="ARBA00022748"/>
    </source>
</evidence>
<protein>
    <recommendedName>
        <fullName evidence="7">Cytochrome c-type biogenesis protein</fullName>
    </recommendedName>
</protein>
<keyword evidence="3 7" id="KW-0479">Metal-binding</keyword>
<keyword evidence="7" id="KW-0472">Membrane</keyword>
<proteinExistence type="inferred from homology"/>
<organism evidence="9 10">
    <name type="scientific">Pseudoduganella guangdongensis</name>
    <dbReference type="NCBI Taxonomy" id="2692179"/>
    <lineage>
        <taxon>Bacteria</taxon>
        <taxon>Pseudomonadati</taxon>
        <taxon>Pseudomonadota</taxon>
        <taxon>Betaproteobacteria</taxon>
        <taxon>Burkholderiales</taxon>
        <taxon>Oxalobacteraceae</taxon>
        <taxon>Telluria group</taxon>
        <taxon>Pseudoduganella</taxon>
    </lineage>
</organism>
<dbReference type="InterPro" id="IPR005616">
    <property type="entry name" value="CcmH/CycL/Ccl2/NrfF_N"/>
</dbReference>
<keyword evidence="7" id="KW-1133">Transmembrane helix</keyword>
<keyword evidence="4 7" id="KW-0732">Signal</keyword>
<dbReference type="FunFam" id="1.10.8.640:FF:000001">
    <property type="entry name" value="Cytochrome c-type biogenesis protein"/>
    <property type="match status" value="1"/>
</dbReference>
<dbReference type="RefSeq" id="WP_161027436.1">
    <property type="nucleotide sequence ID" value="NZ_WWCJ01000017.1"/>
</dbReference>
<dbReference type="PANTHER" id="PTHR47870:SF1">
    <property type="entry name" value="CYTOCHROME C-TYPE BIOGENESIS PROTEIN CCMH"/>
    <property type="match status" value="1"/>
</dbReference>
<dbReference type="EMBL" id="WWCJ01000017">
    <property type="protein sequence ID" value="MYN04474.1"/>
    <property type="molecule type" value="Genomic_DNA"/>
</dbReference>
<feature type="transmembrane region" description="Helical" evidence="7">
    <location>
        <begin position="78"/>
        <end position="99"/>
    </location>
</feature>